<dbReference type="AlphaFoldDB" id="A0A387GAK4"/>
<gene>
    <name evidence="5" type="ORF">CCGE525_37130</name>
</gene>
<evidence type="ECO:0000259" key="4">
    <source>
        <dbReference type="Pfam" id="PF12804"/>
    </source>
</evidence>
<keyword evidence="2 5" id="KW-0548">Nucleotidyltransferase</keyword>
<evidence type="ECO:0000256" key="1">
    <source>
        <dbReference type="ARBA" id="ARBA00022679"/>
    </source>
</evidence>
<dbReference type="GO" id="GO:0016779">
    <property type="term" value="F:nucleotidyltransferase activity"/>
    <property type="evidence" value="ECO:0007669"/>
    <property type="project" value="UniProtKB-KW"/>
</dbReference>
<dbReference type="InterPro" id="IPR025877">
    <property type="entry name" value="MobA-like_NTP_Trfase"/>
</dbReference>
<dbReference type="EMBL" id="CP032697">
    <property type="protein sequence ID" value="AYG64376.1"/>
    <property type="molecule type" value="Genomic_DNA"/>
</dbReference>
<protein>
    <submittedName>
        <fullName evidence="5">Phosphocholine cytidylyltransferase family protein</fullName>
    </submittedName>
</protein>
<dbReference type="RefSeq" id="WP_120709267.1">
    <property type="nucleotide sequence ID" value="NZ_CP032697.1"/>
</dbReference>
<dbReference type="Gene3D" id="3.90.550.10">
    <property type="entry name" value="Spore Coat Polysaccharide Biosynthesis Protein SpsA, Chain A"/>
    <property type="match status" value="1"/>
</dbReference>
<geneLocation type="plasmid" evidence="6">
    <name>prccge525a</name>
</geneLocation>
<evidence type="ECO:0000256" key="3">
    <source>
        <dbReference type="ARBA" id="ARBA00022842"/>
    </source>
</evidence>
<dbReference type="Pfam" id="PF12804">
    <property type="entry name" value="NTP_transf_3"/>
    <property type="match status" value="1"/>
</dbReference>
<proteinExistence type="predicted"/>
<dbReference type="InterPro" id="IPR029044">
    <property type="entry name" value="Nucleotide-diphossugar_trans"/>
</dbReference>
<reference evidence="5 6" key="1">
    <citation type="submission" date="2018-10" db="EMBL/GenBank/DDBJ databases">
        <title>Rhizobium etli, R. leguminosarum and a new Rhizobium genospecies from Phaseolus dumosus.</title>
        <authorList>
            <person name="Ramirez-Puebla S.T."/>
            <person name="Rogel-Hernandez M.A."/>
            <person name="Guerrero G."/>
            <person name="Ormeno-Orrillo E."/>
            <person name="Martinez-Romero J.C."/>
            <person name="Negrete-Yankelevich S."/>
            <person name="Martinez-Romero E."/>
        </authorList>
    </citation>
    <scope>NUCLEOTIDE SEQUENCE [LARGE SCALE GENOMIC DNA]</scope>
    <source>
        <strain evidence="5 6">CCGE525</strain>
        <plasmid evidence="6">prccge525a</plasmid>
    </source>
</reference>
<dbReference type="KEGG" id="rjg:CCGE525_37130"/>
<dbReference type="InterPro" id="IPR050065">
    <property type="entry name" value="GlmU-like"/>
</dbReference>
<organism evidence="5 6">
    <name type="scientific">Rhizobium jaguaris</name>
    <dbReference type="NCBI Taxonomy" id="1312183"/>
    <lineage>
        <taxon>Bacteria</taxon>
        <taxon>Pseudomonadati</taxon>
        <taxon>Pseudomonadota</taxon>
        <taxon>Alphaproteobacteria</taxon>
        <taxon>Hyphomicrobiales</taxon>
        <taxon>Rhizobiaceae</taxon>
        <taxon>Rhizobium/Agrobacterium group</taxon>
        <taxon>Rhizobium</taxon>
    </lineage>
</organism>
<accession>A0A387GAK4</accession>
<sequence length="257" mass="28265">MNDAGADQVVILAAGLGSRLMPITAEIPKALVPVAGVPIIQRSLATLARCGLKRAIIVVGYRAEQIRESLAKWSPLEEVHFIETDCYRSKNNSTSLWAAREFLTCNTLIMDGDTILSDTIIKRTQAEPAHCVIPVDHIPDNSTSGAVVRLADDFAVEHFQVIAKGGLSELSHGNWWKTLSIYKLSASFCQEHLVSSLRECASAQSGEAFYEEYIARSLTASRMRARGVICSRSRWIEIDTPADLAAAEQMFAESKIW</sequence>
<keyword evidence="5" id="KW-0614">Plasmid</keyword>
<dbReference type="Proteomes" id="UP000282195">
    <property type="component" value="Plasmid pRCCGE525a"/>
</dbReference>
<evidence type="ECO:0000256" key="2">
    <source>
        <dbReference type="ARBA" id="ARBA00022695"/>
    </source>
</evidence>
<dbReference type="SUPFAM" id="SSF53448">
    <property type="entry name" value="Nucleotide-diphospho-sugar transferases"/>
    <property type="match status" value="1"/>
</dbReference>
<evidence type="ECO:0000313" key="5">
    <source>
        <dbReference type="EMBL" id="AYG64376.1"/>
    </source>
</evidence>
<dbReference type="CDD" id="cd02523">
    <property type="entry name" value="PC_cytidylyltransferase"/>
    <property type="match status" value="1"/>
</dbReference>
<keyword evidence="3" id="KW-0460">Magnesium</keyword>
<evidence type="ECO:0000313" key="6">
    <source>
        <dbReference type="Proteomes" id="UP000282195"/>
    </source>
</evidence>
<dbReference type="PANTHER" id="PTHR43584:SF8">
    <property type="entry name" value="N-ACETYLMURAMATE ALPHA-1-PHOSPHATE URIDYLYLTRANSFERASE"/>
    <property type="match status" value="1"/>
</dbReference>
<keyword evidence="1 5" id="KW-0808">Transferase</keyword>
<dbReference type="PANTHER" id="PTHR43584">
    <property type="entry name" value="NUCLEOTIDYL TRANSFERASE"/>
    <property type="match status" value="1"/>
</dbReference>
<name>A0A387GAK4_9HYPH</name>
<dbReference type="OrthoDB" id="9814110at2"/>
<keyword evidence="6" id="KW-1185">Reference proteome</keyword>
<feature type="domain" description="MobA-like NTP transferase" evidence="4">
    <location>
        <begin position="9"/>
        <end position="136"/>
    </location>
</feature>